<dbReference type="AlphaFoldDB" id="A0A8J7VXD0"/>
<evidence type="ECO:0000256" key="1">
    <source>
        <dbReference type="ARBA" id="ARBA00022448"/>
    </source>
</evidence>
<dbReference type="InterPro" id="IPR027417">
    <property type="entry name" value="P-loop_NTPase"/>
</dbReference>
<reference evidence="5" key="2">
    <citation type="submission" date="2021-04" db="EMBL/GenBank/DDBJ databases">
        <authorList>
            <person name="Liu J."/>
        </authorList>
    </citation>
    <scope>NUCLEOTIDE SEQUENCE</scope>
    <source>
        <strain evidence="5">BAD-6</strain>
    </source>
</reference>
<evidence type="ECO:0000259" key="4">
    <source>
        <dbReference type="PROSITE" id="PS50893"/>
    </source>
</evidence>
<dbReference type="InterPro" id="IPR051782">
    <property type="entry name" value="ABC_Transporter_VariousFunc"/>
</dbReference>
<comment type="caution">
    <text evidence="5">The sequence shown here is derived from an EMBL/GenBank/DDBJ whole genome shotgun (WGS) entry which is preliminary data.</text>
</comment>
<accession>A0A8J7VXD0</accession>
<dbReference type="SMART" id="SM00382">
    <property type="entry name" value="AAA"/>
    <property type="match status" value="1"/>
</dbReference>
<organism evidence="5 6">
    <name type="scientific">Sinanaerobacter chloroacetimidivorans</name>
    <dbReference type="NCBI Taxonomy" id="2818044"/>
    <lineage>
        <taxon>Bacteria</taxon>
        <taxon>Bacillati</taxon>
        <taxon>Bacillota</taxon>
        <taxon>Clostridia</taxon>
        <taxon>Peptostreptococcales</taxon>
        <taxon>Anaerovoracaceae</taxon>
        <taxon>Sinanaerobacter</taxon>
    </lineage>
</organism>
<evidence type="ECO:0000256" key="3">
    <source>
        <dbReference type="ARBA" id="ARBA00022840"/>
    </source>
</evidence>
<dbReference type="CDD" id="cd03230">
    <property type="entry name" value="ABC_DR_subfamily_A"/>
    <property type="match status" value="1"/>
</dbReference>
<keyword evidence="2" id="KW-0547">Nucleotide-binding</keyword>
<gene>
    <name evidence="5" type="ORF">KCX82_02855</name>
</gene>
<dbReference type="PANTHER" id="PTHR42939:SF3">
    <property type="entry name" value="ABC TRANSPORTER ATP-BINDING COMPONENT"/>
    <property type="match status" value="1"/>
</dbReference>
<keyword evidence="1" id="KW-0813">Transport</keyword>
<dbReference type="Proteomes" id="UP000675664">
    <property type="component" value="Unassembled WGS sequence"/>
</dbReference>
<proteinExistence type="predicted"/>
<evidence type="ECO:0000256" key="2">
    <source>
        <dbReference type="ARBA" id="ARBA00022741"/>
    </source>
</evidence>
<keyword evidence="3 5" id="KW-0067">ATP-binding</keyword>
<dbReference type="Pfam" id="PF00005">
    <property type="entry name" value="ABC_tran"/>
    <property type="match status" value="1"/>
</dbReference>
<evidence type="ECO:0000313" key="6">
    <source>
        <dbReference type="Proteomes" id="UP000675664"/>
    </source>
</evidence>
<dbReference type="EMBL" id="JAGSND010000001">
    <property type="protein sequence ID" value="MBR0596807.1"/>
    <property type="molecule type" value="Genomic_DNA"/>
</dbReference>
<dbReference type="SUPFAM" id="SSF52540">
    <property type="entry name" value="P-loop containing nucleoside triphosphate hydrolases"/>
    <property type="match status" value="1"/>
</dbReference>
<dbReference type="PANTHER" id="PTHR42939">
    <property type="entry name" value="ABC TRANSPORTER ATP-BINDING PROTEIN ALBC-RELATED"/>
    <property type="match status" value="1"/>
</dbReference>
<keyword evidence="6" id="KW-1185">Reference proteome</keyword>
<dbReference type="PROSITE" id="PS50893">
    <property type="entry name" value="ABC_TRANSPORTER_2"/>
    <property type="match status" value="1"/>
</dbReference>
<feature type="domain" description="ABC transporter" evidence="4">
    <location>
        <begin position="5"/>
        <end position="230"/>
    </location>
</feature>
<dbReference type="Gene3D" id="3.40.50.300">
    <property type="entry name" value="P-loop containing nucleotide triphosphate hydrolases"/>
    <property type="match status" value="1"/>
</dbReference>
<sequence length="287" mass="32879">MNSAIEINHLTKHFTGFSLEDLQLNLPCGSIMGFIGENGAGKTTTIKLILNQLKKDTGSIKIFGLDHITDEKRIKEDIGVVFDESYFHENLRPKQISKVMNQMFQNWDEKLFLDHLDRFQIPLNKTTKEFSRGMKMKLSIATALSHHPKLLILDEATSGLDPIVRNEILDLFLEFIQDESHSILLSSHITSDLEKVADYITFIHQGKLVLSESKDHLRYNYGMLLCGASDFSAIDKEDILGHRQSRFGHEILVKDKEAMKRKYKGLTIDQVSLEDIMLFYVKEGVHK</sequence>
<dbReference type="GO" id="GO:0016887">
    <property type="term" value="F:ATP hydrolysis activity"/>
    <property type="evidence" value="ECO:0007669"/>
    <property type="project" value="InterPro"/>
</dbReference>
<reference evidence="5" key="1">
    <citation type="submission" date="2021-04" db="EMBL/GenBank/DDBJ databases">
        <title>Sinoanaerobacter chloroacetimidivorans sp. nov., an obligate anaerobic bacterium isolated from anaerobic sludge.</title>
        <authorList>
            <person name="Bao Y."/>
        </authorList>
    </citation>
    <scope>NUCLEOTIDE SEQUENCE</scope>
    <source>
        <strain evidence="5">BAD-6</strain>
    </source>
</reference>
<dbReference type="InterPro" id="IPR003439">
    <property type="entry name" value="ABC_transporter-like_ATP-bd"/>
</dbReference>
<protein>
    <submittedName>
        <fullName evidence="5">ABC transporter ATP-binding protein</fullName>
    </submittedName>
</protein>
<name>A0A8J7VXD0_9FIRM</name>
<dbReference type="InterPro" id="IPR003593">
    <property type="entry name" value="AAA+_ATPase"/>
</dbReference>
<dbReference type="RefSeq" id="WP_227016925.1">
    <property type="nucleotide sequence ID" value="NZ_JAGSND010000001.1"/>
</dbReference>
<evidence type="ECO:0000313" key="5">
    <source>
        <dbReference type="EMBL" id="MBR0596807.1"/>
    </source>
</evidence>
<dbReference type="GO" id="GO:0005524">
    <property type="term" value="F:ATP binding"/>
    <property type="evidence" value="ECO:0007669"/>
    <property type="project" value="UniProtKB-KW"/>
</dbReference>